<dbReference type="GO" id="GO:0015129">
    <property type="term" value="F:lactate transmembrane transporter activity"/>
    <property type="evidence" value="ECO:0007669"/>
    <property type="project" value="UniProtKB-UniRule"/>
</dbReference>
<feature type="transmembrane region" description="Helical" evidence="8">
    <location>
        <begin position="155"/>
        <end position="176"/>
    </location>
</feature>
<dbReference type="EMBL" id="CP061539">
    <property type="protein sequence ID" value="QNV37153.1"/>
    <property type="molecule type" value="Genomic_DNA"/>
</dbReference>
<evidence type="ECO:0000256" key="4">
    <source>
        <dbReference type="ARBA" id="ARBA00022475"/>
    </source>
</evidence>
<dbReference type="Proteomes" id="UP000516404">
    <property type="component" value="Chromosome"/>
</dbReference>
<dbReference type="PANTHER" id="PTHR30003:SF5">
    <property type="entry name" value="L-LACTATE PERMEASE"/>
    <property type="match status" value="1"/>
</dbReference>
<evidence type="ECO:0000256" key="3">
    <source>
        <dbReference type="ARBA" id="ARBA00022448"/>
    </source>
</evidence>
<evidence type="ECO:0000313" key="10">
    <source>
        <dbReference type="Proteomes" id="UP000516404"/>
    </source>
</evidence>
<dbReference type="KEGG" id="rter:IDM49_07800"/>
<dbReference type="GO" id="GO:0005886">
    <property type="term" value="C:plasma membrane"/>
    <property type="evidence" value="ECO:0007669"/>
    <property type="project" value="UniProtKB-SubCell"/>
</dbReference>
<dbReference type="RefSeq" id="WP_190724099.1">
    <property type="nucleotide sequence ID" value="NZ_CP061539.1"/>
</dbReference>
<feature type="transmembrane region" description="Helical" evidence="8">
    <location>
        <begin position="65"/>
        <end position="88"/>
    </location>
</feature>
<gene>
    <name evidence="9" type="ORF">IDM49_07800</name>
</gene>
<reference evidence="9 10" key="1">
    <citation type="submission" date="2020-09" db="EMBL/GenBank/DDBJ databases">
        <title>Investigation of environmental microbes.</title>
        <authorList>
            <person name="Ou Y."/>
            <person name="Kang Q."/>
        </authorList>
    </citation>
    <scope>NUCLEOTIDE SEQUENCE [LARGE SCALE GENOMIC DNA]</scope>
    <source>
        <strain evidence="9 10">KJZ-14</strain>
    </source>
</reference>
<protein>
    <recommendedName>
        <fullName evidence="8">L-lactate permease</fullName>
    </recommendedName>
</protein>
<feature type="transmembrane region" description="Helical" evidence="8">
    <location>
        <begin position="249"/>
        <end position="266"/>
    </location>
</feature>
<name>A0A7H2BBV7_9MICC</name>
<feature type="transmembrane region" description="Helical" evidence="8">
    <location>
        <begin position="12"/>
        <end position="32"/>
    </location>
</feature>
<dbReference type="InterPro" id="IPR003804">
    <property type="entry name" value="Lactate_perm"/>
</dbReference>
<feature type="transmembrane region" description="Helical" evidence="8">
    <location>
        <begin position="298"/>
        <end position="317"/>
    </location>
</feature>
<feature type="transmembrane region" description="Helical" evidence="8">
    <location>
        <begin position="223"/>
        <end position="243"/>
    </location>
</feature>
<feature type="transmembrane region" description="Helical" evidence="8">
    <location>
        <begin position="372"/>
        <end position="397"/>
    </location>
</feature>
<sequence>MQQVYDPLGNQALSALVAAVPIIIFLLGLTVLKLTGLKSAIISLVAAVAIGVLLFKLPFTASLGAIGLGFLGGLWPIGWIVLMAVWLYRVTVRAGNFDIIRSSVSSISADQRIQVLLIAFCFGGFLEGAAGFGIPIAICAALLVNLGFDAVKACVVALVANAAAGAYGAIGIPSIVAVQQGGVDKAEFALMMVLSAQVIAIFIPLLLVAILDGVRGIKETWWVALLIGFVVSAAQAIVLVALGPDLVDIIPPLLGLVVLALIMRKWQPKHIYREPNAPTLAELESQTVRHTGSQIAKAWSPFLILSAMILLWSVPFIKGLFAAADPKTGKEAGLLGFTTLNFKIPGLHNVMEKVAPIAPQTTPMPATWSWSIIGASGTAILIAVLITIAISNISWGAAFEEFKGAIKQLWMPILMICLVMGVANVMNYAGMSSSLGLALATAGSIFPFFSPIIGWIGVFVTGSVVNNNTLFAGLQSVTAQQIGANPALLVASNTTGGVMAKIVSPQSIAIAAAAVEKGGQESQITSAAIKYSIALLVISMVWIFVLSLFV</sequence>
<dbReference type="GO" id="GO:0015295">
    <property type="term" value="F:solute:proton symporter activity"/>
    <property type="evidence" value="ECO:0007669"/>
    <property type="project" value="TreeGrafter"/>
</dbReference>
<dbReference type="Pfam" id="PF02652">
    <property type="entry name" value="Lactate_perm"/>
    <property type="match status" value="1"/>
</dbReference>
<comment type="function">
    <text evidence="8">Uptake of L-lactate across the membrane. Can also transport D-lactate and glycolate.</text>
</comment>
<proteinExistence type="inferred from homology"/>
<evidence type="ECO:0000256" key="1">
    <source>
        <dbReference type="ARBA" id="ARBA00004651"/>
    </source>
</evidence>
<comment type="similarity">
    <text evidence="2 8">Belongs to the lactate permease family.</text>
</comment>
<accession>A0A7H2BBV7</accession>
<feature type="transmembrane region" description="Helical" evidence="8">
    <location>
        <begin position="531"/>
        <end position="549"/>
    </location>
</feature>
<organism evidence="9 10">
    <name type="scientific">Rothia terrae</name>
    <dbReference type="NCBI Taxonomy" id="396015"/>
    <lineage>
        <taxon>Bacteria</taxon>
        <taxon>Bacillati</taxon>
        <taxon>Actinomycetota</taxon>
        <taxon>Actinomycetes</taxon>
        <taxon>Micrococcales</taxon>
        <taxon>Micrococcaceae</taxon>
        <taxon>Rothia</taxon>
    </lineage>
</organism>
<comment type="subcellular location">
    <subcellularLocation>
        <location evidence="1 8">Cell membrane</location>
        <topology evidence="1 8">Multi-pass membrane protein</topology>
    </subcellularLocation>
</comment>
<feature type="transmembrane region" description="Helical" evidence="8">
    <location>
        <begin position="132"/>
        <end position="148"/>
    </location>
</feature>
<dbReference type="PANTHER" id="PTHR30003">
    <property type="entry name" value="L-LACTATE PERMEASE"/>
    <property type="match status" value="1"/>
</dbReference>
<evidence type="ECO:0000313" key="9">
    <source>
        <dbReference type="EMBL" id="QNV37153.1"/>
    </source>
</evidence>
<dbReference type="NCBIfam" id="TIGR00795">
    <property type="entry name" value="lctP"/>
    <property type="match status" value="1"/>
</dbReference>
<evidence type="ECO:0000256" key="8">
    <source>
        <dbReference type="RuleBase" id="RU365092"/>
    </source>
</evidence>
<feature type="transmembrane region" description="Helical" evidence="8">
    <location>
        <begin position="39"/>
        <end position="59"/>
    </location>
</feature>
<evidence type="ECO:0000256" key="7">
    <source>
        <dbReference type="ARBA" id="ARBA00023136"/>
    </source>
</evidence>
<dbReference type="GeneID" id="96624141"/>
<evidence type="ECO:0000256" key="5">
    <source>
        <dbReference type="ARBA" id="ARBA00022692"/>
    </source>
</evidence>
<keyword evidence="7 8" id="KW-0472">Membrane</keyword>
<feature type="transmembrane region" description="Helical" evidence="8">
    <location>
        <begin position="435"/>
        <end position="460"/>
    </location>
</feature>
<evidence type="ECO:0000256" key="2">
    <source>
        <dbReference type="ARBA" id="ARBA00010100"/>
    </source>
</evidence>
<keyword evidence="3 8" id="KW-0813">Transport</keyword>
<keyword evidence="6 8" id="KW-1133">Transmembrane helix</keyword>
<feature type="transmembrane region" description="Helical" evidence="8">
    <location>
        <begin position="188"/>
        <end position="211"/>
    </location>
</feature>
<keyword evidence="10" id="KW-1185">Reference proteome</keyword>
<feature type="transmembrane region" description="Helical" evidence="8">
    <location>
        <begin position="409"/>
        <end position="429"/>
    </location>
</feature>
<dbReference type="AlphaFoldDB" id="A0A7H2BBV7"/>
<evidence type="ECO:0000256" key="6">
    <source>
        <dbReference type="ARBA" id="ARBA00022989"/>
    </source>
</evidence>
<keyword evidence="5 8" id="KW-0812">Transmembrane</keyword>
<keyword evidence="4 8" id="KW-1003">Cell membrane</keyword>